<organism evidence="2 3">
    <name type="scientific">Jaminaea rosea</name>
    <dbReference type="NCBI Taxonomy" id="1569628"/>
    <lineage>
        <taxon>Eukaryota</taxon>
        <taxon>Fungi</taxon>
        <taxon>Dikarya</taxon>
        <taxon>Basidiomycota</taxon>
        <taxon>Ustilaginomycotina</taxon>
        <taxon>Exobasidiomycetes</taxon>
        <taxon>Microstromatales</taxon>
        <taxon>Microstromatales incertae sedis</taxon>
        <taxon>Jaminaea</taxon>
    </lineage>
</organism>
<feature type="region of interest" description="Disordered" evidence="1">
    <location>
        <begin position="116"/>
        <end position="222"/>
    </location>
</feature>
<feature type="region of interest" description="Disordered" evidence="1">
    <location>
        <begin position="1"/>
        <end position="104"/>
    </location>
</feature>
<feature type="compositionally biased region" description="Basic and acidic residues" evidence="1">
    <location>
        <begin position="255"/>
        <end position="267"/>
    </location>
</feature>
<feature type="region of interest" description="Disordered" evidence="1">
    <location>
        <begin position="753"/>
        <end position="775"/>
    </location>
</feature>
<evidence type="ECO:0008006" key="4">
    <source>
        <dbReference type="Google" id="ProtNLM"/>
    </source>
</evidence>
<evidence type="ECO:0000256" key="1">
    <source>
        <dbReference type="SAM" id="MobiDB-lite"/>
    </source>
</evidence>
<evidence type="ECO:0000313" key="3">
    <source>
        <dbReference type="Proteomes" id="UP000245884"/>
    </source>
</evidence>
<gene>
    <name evidence="2" type="ORF">BDZ90DRAFT_230322</name>
</gene>
<feature type="compositionally biased region" description="Pro residues" evidence="1">
    <location>
        <begin position="293"/>
        <end position="308"/>
    </location>
</feature>
<dbReference type="GeneID" id="37027250"/>
<feature type="region of interest" description="Disordered" evidence="1">
    <location>
        <begin position="235"/>
        <end position="314"/>
    </location>
</feature>
<feature type="compositionally biased region" description="Low complexity" evidence="1">
    <location>
        <begin position="399"/>
        <end position="409"/>
    </location>
</feature>
<feature type="compositionally biased region" description="Basic residues" evidence="1">
    <location>
        <begin position="453"/>
        <end position="469"/>
    </location>
</feature>
<feature type="compositionally biased region" description="Low complexity" evidence="1">
    <location>
        <begin position="235"/>
        <end position="253"/>
    </location>
</feature>
<dbReference type="AlphaFoldDB" id="A0A316UWV5"/>
<dbReference type="RefSeq" id="XP_025364066.1">
    <property type="nucleotide sequence ID" value="XM_025505427.1"/>
</dbReference>
<dbReference type="EMBL" id="KZ819663">
    <property type="protein sequence ID" value="PWN29454.1"/>
    <property type="molecule type" value="Genomic_DNA"/>
</dbReference>
<dbReference type="Proteomes" id="UP000245884">
    <property type="component" value="Unassembled WGS sequence"/>
</dbReference>
<accession>A0A316UWV5</accession>
<name>A0A316UWV5_9BASI</name>
<sequence>MNPSSPPPSSYQHQQQQQRQRTAASPYHQHAQHPHHLPPPPQHQQHSPAEGYLPHPMQHHQMDGHGGAYHHGHIDHHEAWRREQHQQHRMMEQRERDREREHYEAQHGPIAVHYRHEGYDGYPHHAHPHGPPHHQAPSPPGRGHSRTQSRDAFLPPPLPPTLSDRQSPAMRFEPLKQRRSPPSAAATAEYGGRDPRESQHKRKRSAAYDQYAPWEHHQTYPPGYDYRAAEEEYYYQQHQQQQAAAAAAAQQQRHAQRERDRERDDVRPSAPPVQKAHRRTASVEQQKARNKQVPPPVSPSVAVPPPPHHMASPYDAPHMLPGPPGRPTHEEMAMYEHGHLYGQHPPPPPPIVATNGTRHHDGRREPARRVEHPSAPQHEMHPPAVNGNGAYDDRHHRAPSTAAAAAAAAMPPPPPPPHAHPAEMAAHHPHHPHGLVPDPTPAAPLHPPGPGHPAHHGPPHHPHHLHPHHQQQQQMGPPIHQLQRHRVISDGVWHWLEENAAASKEGEASSDGAAPSSGPHLAGSFVYEPFVSPLLPAELIVRNVGALLEVRIPGKLLGAYREKSDSRAGAGWTLGWKARQHGCRVDLPTDSGREIKEVQSTARTMPFWSNRGLAERKVWGSEVYTDDSDVLGMCVHAGWIEGPTRLPSSSPQGELGAPNGHSTNDATPLYSPPDIRVVLRVAPRLVGYRESYAGGLWSRNWLGMHDGLSLVVEEVALEPAGWADKARLPGPRGLKSEAGRLGLEGKRIEALEGLREGEEENEGGAQPGKEKVGTGGARSLASLLTGKTTSLKKTVFPLSEVRSMGKAGESASSQDSRAWYRLNQVVSTRG</sequence>
<dbReference type="OrthoDB" id="3596986at2759"/>
<feature type="compositionally biased region" description="Low complexity" evidence="1">
    <location>
        <begin position="470"/>
        <end position="479"/>
    </location>
</feature>
<reference evidence="2 3" key="1">
    <citation type="journal article" date="2018" name="Mol. Biol. Evol.">
        <title>Broad Genomic Sampling Reveals a Smut Pathogenic Ancestry of the Fungal Clade Ustilaginomycotina.</title>
        <authorList>
            <person name="Kijpornyongpan T."/>
            <person name="Mondo S.J."/>
            <person name="Barry K."/>
            <person name="Sandor L."/>
            <person name="Lee J."/>
            <person name="Lipzen A."/>
            <person name="Pangilinan J."/>
            <person name="LaButti K."/>
            <person name="Hainaut M."/>
            <person name="Henrissat B."/>
            <person name="Grigoriev I.V."/>
            <person name="Spatafora J.W."/>
            <person name="Aime M.C."/>
        </authorList>
    </citation>
    <scope>NUCLEOTIDE SEQUENCE [LARGE SCALE GENOMIC DNA]</scope>
    <source>
        <strain evidence="2 3">MCA 5214</strain>
    </source>
</reference>
<dbReference type="STRING" id="1569628.A0A316UWV5"/>
<feature type="compositionally biased region" description="Basic and acidic residues" evidence="1">
    <location>
        <begin position="358"/>
        <end position="372"/>
    </location>
</feature>
<feature type="compositionally biased region" description="Basic and acidic residues" evidence="1">
    <location>
        <begin position="75"/>
        <end position="104"/>
    </location>
</feature>
<feature type="region of interest" description="Disordered" evidence="1">
    <location>
        <begin position="645"/>
        <end position="669"/>
    </location>
</feature>
<evidence type="ECO:0000313" key="2">
    <source>
        <dbReference type="EMBL" id="PWN29454.1"/>
    </source>
</evidence>
<protein>
    <recommendedName>
        <fullName evidence="4">Rxt3-domain-containing protein</fullName>
    </recommendedName>
</protein>
<dbReference type="Pfam" id="PF08642">
    <property type="entry name" value="Rxt3"/>
    <property type="match status" value="1"/>
</dbReference>
<feature type="region of interest" description="Disordered" evidence="1">
    <location>
        <begin position="344"/>
        <end position="479"/>
    </location>
</feature>
<feature type="compositionally biased region" description="Pro residues" evidence="1">
    <location>
        <begin position="438"/>
        <end position="451"/>
    </location>
</feature>
<dbReference type="InterPro" id="IPR013951">
    <property type="entry name" value="Rxt3"/>
</dbReference>
<keyword evidence="3" id="KW-1185">Reference proteome</keyword>
<feature type="compositionally biased region" description="Low complexity" evidence="1">
    <location>
        <begin position="10"/>
        <end position="29"/>
    </location>
</feature>
<feature type="compositionally biased region" description="Pro residues" evidence="1">
    <location>
        <begin position="410"/>
        <end position="419"/>
    </location>
</feature>
<proteinExistence type="predicted"/>